<evidence type="ECO:0000313" key="7">
    <source>
        <dbReference type="Proteomes" id="UP001168990"/>
    </source>
</evidence>
<dbReference type="Pfam" id="PF13927">
    <property type="entry name" value="Ig_3"/>
    <property type="match status" value="1"/>
</dbReference>
<evidence type="ECO:0000256" key="3">
    <source>
        <dbReference type="SAM" id="SignalP"/>
    </source>
</evidence>
<comment type="caution">
    <text evidence="6">The sequence shown here is derived from an EMBL/GenBank/DDBJ whole genome shotgun (WGS) entry which is preliminary data.</text>
</comment>
<keyword evidence="7" id="KW-1185">Reference proteome</keyword>
<sequence>MWSILLTIGLIFAVQGPVRCTNIEESHEDIDLEPLDRGPYFVIAASQNVTALVGKSAILKCRVRNLGDRTVSWVRHRDIHLLTVGVDTYTSDQRFVASHFPRTEDWTLEVKYPQPRDSGTYECQVSTTPPIGHSMHLSVVEPVTTVVGEPEMYINRGSTMNLTCVVKHSPEPPPAIYWTHNEEEINYDSPRGGVSVITEKGEITTSYLLVQRTQPADSGSYTCHPSNANEKTVTVHVLNGEYPAAMQHGGQLRLGNPSFDQITFTIVTKNTDVWTGIGFSENAKMTQTDAVLGWVDKTNGRPFVMDTWISGYNAPLLDPSQDIFNASGKIENGMTSLTFSRKRITKDNRDFSFTDDHCLYMMFPVKGGIFNSVNKKIRKHTGVPIVSSERICIKSCGIDEDEEQETSTTSSLKYYYDIQVKLINLGDGFKAPAPGTQDFDTISNRISDNFSPILINIPGYDTITVNELRGSSDNGVIAKMNLIVDKNEDKIDALKGNDALLMIEGAIRQSLISGKVGSLTVDPQYFVIAPSRINAIDDDFYDGDGGSKNILLSETKLYVVIGCVAALVALALLQASCTLYKTTRKKTTKQERLIASNGWRDYSAGAKTNFGFEGFETEEKASPPPVSNLPGLRDTTSDRVISRSSGMMNPTEKHKFTNQQQMTTAIAAAPPRATYSLPRAPGPRQQSPPPQLSYYTQDRRNNRPRGHGNNNSQMSAQQPDFYFMPSQRKYSGEVVRVYVDYGNQKSK</sequence>
<dbReference type="SMART" id="SM00408">
    <property type="entry name" value="IGc2"/>
    <property type="match status" value="2"/>
</dbReference>
<evidence type="ECO:0000256" key="2">
    <source>
        <dbReference type="SAM" id="Phobius"/>
    </source>
</evidence>
<dbReference type="SUPFAM" id="SSF48726">
    <property type="entry name" value="Immunoglobulin"/>
    <property type="match status" value="2"/>
</dbReference>
<dbReference type="FunFam" id="2.60.40.10:FF:000533">
    <property type="entry name" value="Uncharacterized protein, isoform A"/>
    <property type="match status" value="1"/>
</dbReference>
<dbReference type="InterPro" id="IPR013783">
    <property type="entry name" value="Ig-like_fold"/>
</dbReference>
<accession>A0AA39KT78</accession>
<dbReference type="AlphaFoldDB" id="A0AA39KT78"/>
<dbReference type="PROSITE" id="PS50835">
    <property type="entry name" value="IG_LIKE"/>
    <property type="match status" value="2"/>
</dbReference>
<feature type="domain" description="Ig-like" evidence="4">
    <location>
        <begin position="39"/>
        <end position="138"/>
    </location>
</feature>
<proteinExistence type="predicted"/>
<keyword evidence="2" id="KW-1133">Transmembrane helix</keyword>
<dbReference type="SUPFAM" id="SSF49344">
    <property type="entry name" value="CBD9-like"/>
    <property type="match status" value="1"/>
</dbReference>
<dbReference type="Proteomes" id="UP001168990">
    <property type="component" value="Unassembled WGS sequence"/>
</dbReference>
<feature type="chain" id="PRO_5041422947" evidence="3">
    <location>
        <begin position="21"/>
        <end position="747"/>
    </location>
</feature>
<name>A0AA39KT78_9HYME</name>
<evidence type="ECO:0000259" key="4">
    <source>
        <dbReference type="PROSITE" id="PS50835"/>
    </source>
</evidence>
<protein>
    <submittedName>
        <fullName evidence="6">Uncharacterized protein</fullName>
    </submittedName>
</protein>
<reference evidence="6" key="1">
    <citation type="journal article" date="2023" name="bioRxiv">
        <title>Scaffold-level genome assemblies of two parasitoid biocontrol wasps reveal the parthenogenesis mechanism and an associated novel virus.</title>
        <authorList>
            <person name="Inwood S."/>
            <person name="Skelly J."/>
            <person name="Guhlin J."/>
            <person name="Harrop T."/>
            <person name="Goldson S."/>
            <person name="Dearden P."/>
        </authorList>
    </citation>
    <scope>NUCLEOTIDE SEQUENCE</scope>
    <source>
        <strain evidence="6">Irish</strain>
        <tissue evidence="6">Whole body</tissue>
    </source>
</reference>
<dbReference type="InterPro" id="IPR036179">
    <property type="entry name" value="Ig-like_dom_sf"/>
</dbReference>
<dbReference type="CDD" id="cd00099">
    <property type="entry name" value="IgV"/>
    <property type="match status" value="1"/>
</dbReference>
<dbReference type="GO" id="GO:0050808">
    <property type="term" value="P:synapse organization"/>
    <property type="evidence" value="ECO:0007669"/>
    <property type="project" value="TreeGrafter"/>
</dbReference>
<keyword evidence="2" id="KW-0472">Membrane</keyword>
<dbReference type="EMBL" id="JAQQBS010000002">
    <property type="protein sequence ID" value="KAK0172915.1"/>
    <property type="molecule type" value="Genomic_DNA"/>
</dbReference>
<dbReference type="InterPro" id="IPR003598">
    <property type="entry name" value="Ig_sub2"/>
</dbReference>
<dbReference type="SMART" id="SM00664">
    <property type="entry name" value="DoH"/>
    <property type="match status" value="1"/>
</dbReference>
<dbReference type="InterPro" id="IPR003599">
    <property type="entry name" value="Ig_sub"/>
</dbReference>
<dbReference type="Gene3D" id="2.60.40.1210">
    <property type="entry name" value="Cellobiose dehydrogenase, cytochrome domain"/>
    <property type="match status" value="1"/>
</dbReference>
<evidence type="ECO:0000313" key="6">
    <source>
        <dbReference type="EMBL" id="KAK0172915.1"/>
    </source>
</evidence>
<feature type="domain" description="Ig-like" evidence="4">
    <location>
        <begin position="142"/>
        <end position="234"/>
    </location>
</feature>
<evidence type="ECO:0000256" key="1">
    <source>
        <dbReference type="SAM" id="MobiDB-lite"/>
    </source>
</evidence>
<dbReference type="PROSITE" id="PS50836">
    <property type="entry name" value="DOMON"/>
    <property type="match status" value="1"/>
</dbReference>
<reference evidence="6" key="2">
    <citation type="submission" date="2023-03" db="EMBL/GenBank/DDBJ databases">
        <authorList>
            <person name="Inwood S.N."/>
            <person name="Skelly J.G."/>
            <person name="Guhlin J."/>
            <person name="Harrop T.W.R."/>
            <person name="Goldson S.G."/>
            <person name="Dearden P.K."/>
        </authorList>
    </citation>
    <scope>NUCLEOTIDE SEQUENCE</scope>
    <source>
        <strain evidence="6">Irish</strain>
        <tissue evidence="6">Whole body</tissue>
    </source>
</reference>
<dbReference type="InterPro" id="IPR007110">
    <property type="entry name" value="Ig-like_dom"/>
</dbReference>
<feature type="signal peptide" evidence="3">
    <location>
        <begin position="1"/>
        <end position="20"/>
    </location>
</feature>
<gene>
    <name evidence="6" type="ORF">PV328_006179</name>
</gene>
<dbReference type="InterPro" id="IPR013106">
    <property type="entry name" value="Ig_V-set"/>
</dbReference>
<dbReference type="CDD" id="cd09631">
    <property type="entry name" value="DOMON_DOH"/>
    <property type="match status" value="1"/>
</dbReference>
<dbReference type="InterPro" id="IPR037448">
    <property type="entry name" value="Zig-8"/>
</dbReference>
<dbReference type="InterPro" id="IPR045266">
    <property type="entry name" value="DOH_DOMON"/>
</dbReference>
<dbReference type="PANTHER" id="PTHR23279:SF13">
    <property type="entry name" value="DEFECTIVE PROBOSCIS EXTENSION RESPONSE 21"/>
    <property type="match status" value="1"/>
</dbReference>
<dbReference type="GO" id="GO:0032589">
    <property type="term" value="C:neuron projection membrane"/>
    <property type="evidence" value="ECO:0007669"/>
    <property type="project" value="TreeGrafter"/>
</dbReference>
<feature type="region of interest" description="Disordered" evidence="1">
    <location>
        <begin position="616"/>
        <end position="637"/>
    </location>
</feature>
<dbReference type="Pfam" id="PF03351">
    <property type="entry name" value="DOMON"/>
    <property type="match status" value="1"/>
</dbReference>
<evidence type="ECO:0000259" key="5">
    <source>
        <dbReference type="PROSITE" id="PS50836"/>
    </source>
</evidence>
<dbReference type="SMART" id="SM00409">
    <property type="entry name" value="IG"/>
    <property type="match status" value="2"/>
</dbReference>
<organism evidence="6 7">
    <name type="scientific">Microctonus aethiopoides</name>
    <dbReference type="NCBI Taxonomy" id="144406"/>
    <lineage>
        <taxon>Eukaryota</taxon>
        <taxon>Metazoa</taxon>
        <taxon>Ecdysozoa</taxon>
        <taxon>Arthropoda</taxon>
        <taxon>Hexapoda</taxon>
        <taxon>Insecta</taxon>
        <taxon>Pterygota</taxon>
        <taxon>Neoptera</taxon>
        <taxon>Endopterygota</taxon>
        <taxon>Hymenoptera</taxon>
        <taxon>Apocrita</taxon>
        <taxon>Ichneumonoidea</taxon>
        <taxon>Braconidae</taxon>
        <taxon>Euphorinae</taxon>
        <taxon>Microctonus</taxon>
    </lineage>
</organism>
<dbReference type="Pfam" id="PF07686">
    <property type="entry name" value="V-set"/>
    <property type="match status" value="1"/>
</dbReference>
<feature type="transmembrane region" description="Helical" evidence="2">
    <location>
        <begin position="557"/>
        <end position="580"/>
    </location>
</feature>
<keyword evidence="2" id="KW-0812">Transmembrane</keyword>
<keyword evidence="3" id="KW-0732">Signal</keyword>
<dbReference type="PANTHER" id="PTHR23279">
    <property type="entry name" value="DEFECTIVE PROBOSCIS EXTENSION RESPONSE DPR -RELATED"/>
    <property type="match status" value="1"/>
</dbReference>
<dbReference type="FunFam" id="2.60.40.10:FF:000129">
    <property type="entry name" value="CLUMA_CG018772, isoform A"/>
    <property type="match status" value="1"/>
</dbReference>
<feature type="region of interest" description="Disordered" evidence="1">
    <location>
        <begin position="673"/>
        <end position="727"/>
    </location>
</feature>
<feature type="domain" description="DOMON" evidence="5">
    <location>
        <begin position="246"/>
        <end position="367"/>
    </location>
</feature>
<dbReference type="Gene3D" id="2.60.40.10">
    <property type="entry name" value="Immunoglobulins"/>
    <property type="match status" value="2"/>
</dbReference>
<dbReference type="InterPro" id="IPR005018">
    <property type="entry name" value="DOMON_domain"/>
</dbReference>